<evidence type="ECO:0000313" key="4">
    <source>
        <dbReference type="Proteomes" id="UP000316476"/>
    </source>
</evidence>
<accession>A0A5C5Y8G3</accession>
<reference evidence="4 5" key="1">
    <citation type="submission" date="2019-02" db="EMBL/GenBank/DDBJ databases">
        <title>Deep-cultivation of Planctomycetes and their phenomic and genomic characterization uncovers novel biology.</title>
        <authorList>
            <person name="Wiegand S."/>
            <person name="Jogler M."/>
            <person name="Boedeker C."/>
            <person name="Pinto D."/>
            <person name="Vollmers J."/>
            <person name="Rivas-Marin E."/>
            <person name="Kohn T."/>
            <person name="Peeters S.H."/>
            <person name="Heuer A."/>
            <person name="Rast P."/>
            <person name="Oberbeckmann S."/>
            <person name="Bunk B."/>
            <person name="Jeske O."/>
            <person name="Meyerdierks A."/>
            <person name="Storesund J.E."/>
            <person name="Kallscheuer N."/>
            <person name="Luecker S."/>
            <person name="Lage O.M."/>
            <person name="Pohl T."/>
            <person name="Merkel B.J."/>
            <person name="Hornburger P."/>
            <person name="Mueller R.-W."/>
            <person name="Bruemmer F."/>
            <person name="Labrenz M."/>
            <person name="Spormann A.M."/>
            <person name="Op Den Camp H."/>
            <person name="Overmann J."/>
            <person name="Amann R."/>
            <person name="Jetten M.S.M."/>
            <person name="Mascher T."/>
            <person name="Medema M.H."/>
            <person name="Devos D.P."/>
            <person name="Kaster A.-K."/>
            <person name="Ovreas L."/>
            <person name="Rohde M."/>
            <person name="Galperin M.Y."/>
            <person name="Jogler C."/>
        </authorList>
    </citation>
    <scope>NUCLEOTIDE SEQUENCE [LARGE SCALE GENOMIC DNA]</scope>
    <source>
        <strain evidence="2 5">Pan14r</strain>
        <strain evidence="3 4">V7</strain>
    </source>
</reference>
<keyword evidence="1" id="KW-0472">Membrane</keyword>
<comment type="caution">
    <text evidence="2">The sequence shown here is derived from an EMBL/GenBank/DDBJ whole genome shotgun (WGS) entry which is preliminary data.</text>
</comment>
<feature type="transmembrane region" description="Helical" evidence="1">
    <location>
        <begin position="6"/>
        <end position="27"/>
    </location>
</feature>
<dbReference type="Proteomes" id="UP000317238">
    <property type="component" value="Unassembled WGS sequence"/>
</dbReference>
<protein>
    <recommendedName>
        <fullName evidence="6">Flagellar protein FliL</fullName>
    </recommendedName>
</protein>
<gene>
    <name evidence="2" type="ORF">Pan14r_30280</name>
    <name evidence="3" type="ORF">V7x_08870</name>
</gene>
<organism evidence="2 5">
    <name type="scientific">Crateriforma conspicua</name>
    <dbReference type="NCBI Taxonomy" id="2527996"/>
    <lineage>
        <taxon>Bacteria</taxon>
        <taxon>Pseudomonadati</taxon>
        <taxon>Planctomycetota</taxon>
        <taxon>Planctomycetia</taxon>
        <taxon>Planctomycetales</taxon>
        <taxon>Planctomycetaceae</taxon>
        <taxon>Crateriforma</taxon>
    </lineage>
</organism>
<evidence type="ECO:0000313" key="5">
    <source>
        <dbReference type="Proteomes" id="UP000317238"/>
    </source>
</evidence>
<dbReference type="Proteomes" id="UP000316476">
    <property type="component" value="Unassembled WGS sequence"/>
</dbReference>
<dbReference type="AlphaFoldDB" id="A0A5C5Y8G3"/>
<keyword evidence="1" id="KW-0812">Transmembrane</keyword>
<dbReference type="EMBL" id="SJPZ01000001">
    <property type="protein sequence ID" value="TWU65340.1"/>
    <property type="molecule type" value="Genomic_DNA"/>
</dbReference>
<evidence type="ECO:0000256" key="1">
    <source>
        <dbReference type="SAM" id="Phobius"/>
    </source>
</evidence>
<keyword evidence="5" id="KW-1185">Reference proteome</keyword>
<name>A0A5C5Y8G3_9PLAN</name>
<dbReference type="EMBL" id="SJPL01000001">
    <property type="protein sequence ID" value="TWT70721.1"/>
    <property type="molecule type" value="Genomic_DNA"/>
</dbReference>
<evidence type="ECO:0000313" key="2">
    <source>
        <dbReference type="EMBL" id="TWT70721.1"/>
    </source>
</evidence>
<keyword evidence="1" id="KW-1133">Transmembrane helix</keyword>
<proteinExistence type="predicted"/>
<dbReference type="RefSeq" id="WP_196784360.1">
    <property type="nucleotide sequence ID" value="NZ_CP036319.1"/>
</dbReference>
<evidence type="ECO:0000313" key="3">
    <source>
        <dbReference type="EMBL" id="TWU65340.1"/>
    </source>
</evidence>
<accession>A0A5C6FV55</accession>
<sequence>MSFIRRFWAAGLILIMVAIHAAVIGYVRSRVARLKHLKSSAVEIGNFRFQPVTDKDSVYHFRLHAVVDPAKHMEGREQLEKMKMEIVEDSERMLRTADVQWLQDPKQAEVRARLMDVVVKHLPDKLIQRVLITDWLEVPVESIHL</sequence>
<evidence type="ECO:0008006" key="6">
    <source>
        <dbReference type="Google" id="ProtNLM"/>
    </source>
</evidence>